<dbReference type="EMBL" id="FOOQ01000003">
    <property type="protein sequence ID" value="SFG70088.1"/>
    <property type="molecule type" value="Genomic_DNA"/>
</dbReference>
<dbReference type="AlphaFoldDB" id="A0A1I2TYY4"/>
<evidence type="ECO:0000313" key="2">
    <source>
        <dbReference type="EMBL" id="SFG70088.1"/>
    </source>
</evidence>
<dbReference type="Proteomes" id="UP000198876">
    <property type="component" value="Unassembled WGS sequence"/>
</dbReference>
<evidence type="ECO:0000259" key="1">
    <source>
        <dbReference type="Pfam" id="PF10069"/>
    </source>
</evidence>
<dbReference type="PIRSF" id="PIRSF030471">
    <property type="entry name" value="STR_Vng0742h_prd"/>
    <property type="match status" value="1"/>
</dbReference>
<protein>
    <submittedName>
        <fullName evidence="2">DICT domain-containing protein</fullName>
    </submittedName>
</protein>
<reference evidence="3" key="1">
    <citation type="submission" date="2016-10" db="EMBL/GenBank/DDBJ databases">
        <authorList>
            <person name="Varghese N."/>
            <person name="Submissions S."/>
        </authorList>
    </citation>
    <scope>NUCLEOTIDE SEQUENCE [LARGE SCALE GENOMIC DNA]</scope>
    <source>
        <strain evidence="3">CGMCC 1.7739</strain>
    </source>
</reference>
<dbReference type="OrthoDB" id="198447at2157"/>
<sequence>MSLTDLVAGVEDAEKTLTVFNPKPGVAGELRERFAERNLAVTVETTLGGPRNFVVLSHRGSFVTAVDAAELSCDGSRDASESASARYRPVLDHLDETTFTSYDRATMLDASREIEDRACRVGEGSLHAGFQTVEHFERQRTVYERIGECDGLSVHAYAAPSPRFRPAENVQFHLERGAEIRDSWFVVFDGGPEEIGRCALLAEERSPGRFYGFWTYDSETVASVVAHLRSSYGRPKSDGTAGRC</sequence>
<proteinExistence type="predicted"/>
<dbReference type="InterPro" id="IPR019278">
    <property type="entry name" value="DICT_dom"/>
</dbReference>
<feature type="domain" description="DICT" evidence="1">
    <location>
        <begin position="90"/>
        <end position="204"/>
    </location>
</feature>
<organism evidence="2 3">
    <name type="scientific">Halopelagius inordinatus</name>
    <dbReference type="NCBI Taxonomy" id="553467"/>
    <lineage>
        <taxon>Archaea</taxon>
        <taxon>Methanobacteriati</taxon>
        <taxon>Methanobacteriota</taxon>
        <taxon>Stenosarchaea group</taxon>
        <taxon>Halobacteria</taxon>
        <taxon>Halobacteriales</taxon>
        <taxon>Haloferacaceae</taxon>
    </lineage>
</organism>
<name>A0A1I2TYY4_9EURY</name>
<keyword evidence="3" id="KW-1185">Reference proteome</keyword>
<accession>A0A1I2TYY4</accession>
<evidence type="ECO:0000313" key="3">
    <source>
        <dbReference type="Proteomes" id="UP000198876"/>
    </source>
</evidence>
<dbReference type="Pfam" id="PF10069">
    <property type="entry name" value="DICT"/>
    <property type="match status" value="1"/>
</dbReference>
<dbReference type="RefSeq" id="WP_092893103.1">
    <property type="nucleotide sequence ID" value="NZ_FOOQ01000003.1"/>
</dbReference>
<gene>
    <name evidence="2" type="ORF">SAMN04488063_2709</name>
</gene>
<dbReference type="InterPro" id="IPR016954">
    <property type="entry name" value="Uncharacterised_Vng0742h"/>
</dbReference>